<gene>
    <name evidence="3" type="ORF">QE417_002875</name>
</gene>
<dbReference type="CDD" id="cd06259">
    <property type="entry name" value="YdcF-like"/>
    <property type="match status" value="1"/>
</dbReference>
<evidence type="ECO:0000256" key="1">
    <source>
        <dbReference type="SAM" id="SignalP"/>
    </source>
</evidence>
<keyword evidence="1" id="KW-0732">Signal</keyword>
<keyword evidence="4" id="KW-1185">Reference proteome</keyword>
<name>A0ABU3GVJ7_9SPHI</name>
<dbReference type="InterPro" id="IPR014729">
    <property type="entry name" value="Rossmann-like_a/b/a_fold"/>
</dbReference>
<feature type="signal peptide" evidence="1">
    <location>
        <begin position="1"/>
        <end position="18"/>
    </location>
</feature>
<organism evidence="3 4">
    <name type="scientific">Mucilaginibacter terrae</name>
    <dbReference type="NCBI Taxonomy" id="1955052"/>
    <lineage>
        <taxon>Bacteria</taxon>
        <taxon>Pseudomonadati</taxon>
        <taxon>Bacteroidota</taxon>
        <taxon>Sphingobacteriia</taxon>
        <taxon>Sphingobacteriales</taxon>
        <taxon>Sphingobacteriaceae</taxon>
        <taxon>Mucilaginibacter</taxon>
    </lineage>
</organism>
<dbReference type="Pfam" id="PF02698">
    <property type="entry name" value="DUF218"/>
    <property type="match status" value="1"/>
</dbReference>
<evidence type="ECO:0000313" key="4">
    <source>
        <dbReference type="Proteomes" id="UP001258315"/>
    </source>
</evidence>
<evidence type="ECO:0000259" key="2">
    <source>
        <dbReference type="Pfam" id="PF02698"/>
    </source>
</evidence>
<accession>A0ABU3GVJ7</accession>
<dbReference type="InterPro" id="IPR003848">
    <property type="entry name" value="DUF218"/>
</dbReference>
<dbReference type="Gene3D" id="3.40.50.620">
    <property type="entry name" value="HUPs"/>
    <property type="match status" value="1"/>
</dbReference>
<proteinExistence type="predicted"/>
<feature type="domain" description="DUF218" evidence="2">
    <location>
        <begin position="254"/>
        <end position="365"/>
    </location>
</feature>
<dbReference type="Proteomes" id="UP001258315">
    <property type="component" value="Unassembled WGS sequence"/>
</dbReference>
<protein>
    <recommendedName>
        <fullName evidence="2">DUF218 domain-containing protein</fullName>
    </recommendedName>
</protein>
<dbReference type="EMBL" id="JAVLVU010000001">
    <property type="protein sequence ID" value="MDT3403803.1"/>
    <property type="molecule type" value="Genomic_DNA"/>
</dbReference>
<feature type="chain" id="PRO_5046865379" description="DUF218 domain-containing protein" evidence="1">
    <location>
        <begin position="19"/>
        <end position="415"/>
    </location>
</feature>
<dbReference type="RefSeq" id="WP_311951109.1">
    <property type="nucleotide sequence ID" value="NZ_JAVLVU010000001.1"/>
</dbReference>
<evidence type="ECO:0000313" key="3">
    <source>
        <dbReference type="EMBL" id="MDT3403803.1"/>
    </source>
</evidence>
<comment type="caution">
    <text evidence="3">The sequence shown here is derived from an EMBL/GenBank/DDBJ whole genome shotgun (WGS) entry which is preliminary data.</text>
</comment>
<sequence>MKVRLLVLLFMLSLGSFAQSNKPNAAYKLVSGGDWVKAKNYYLLTLLQHDKAAQSLLKSDAELSKLSQARLNAVQASLKECKDALCLPAQLKLSDADISLVSQRLKALYKPGNALDVLVKSHLIPSGMYIMHQTQSPANLLVKAWEQDANYVNYTISVYAEGKKPNYPQIDSISFDVKKRAYYILMYDCSTEVSEGLKADALFYEPSLHAALTYLEINERRNAADYEPMATTANKTAVDRVKLIKWASYPYSHILVPGAGPEELITPLSGEGMLRCRAAARQYFAGKAPFVVVSGGAVHPFKTKFNEAAEMKKYMVEVLHLPENAVIIEPHARHTTTNIRNDARLVFRYGMPFEKPGLIVTDKYQNDFIVNMEKRCLNELKYVPYKLGKRLSDTALEFYPVITSLQIDADEPMDP</sequence>
<reference evidence="4" key="1">
    <citation type="submission" date="2023-07" db="EMBL/GenBank/DDBJ databases">
        <title>Functional and genomic diversity of the sorghum phyllosphere microbiome.</title>
        <authorList>
            <person name="Shade A."/>
        </authorList>
    </citation>
    <scope>NUCLEOTIDE SEQUENCE [LARGE SCALE GENOMIC DNA]</scope>
    <source>
        <strain evidence="4">SORGH_AS_0422</strain>
    </source>
</reference>